<dbReference type="EMBL" id="CAJOBQ010000920">
    <property type="protein sequence ID" value="CAF4434451.1"/>
    <property type="molecule type" value="Genomic_DNA"/>
</dbReference>
<dbReference type="Proteomes" id="UP000663848">
    <property type="component" value="Unassembled WGS sequence"/>
</dbReference>
<gene>
    <name evidence="3" type="ORF">GRG538_LOCUS3640</name>
    <name evidence="6" type="ORF">QYT958_LOCUS20156</name>
    <name evidence="5" type="ORF">TSG867_LOCUS15621</name>
    <name evidence="4" type="ORF">UJA718_LOCUS12771</name>
</gene>
<dbReference type="Proteomes" id="UP000663872">
    <property type="component" value="Unassembled WGS sequence"/>
</dbReference>
<comment type="caution">
    <text evidence="6">The sequence shown here is derived from an EMBL/GenBank/DDBJ whole genome shotgun (WGS) entry which is preliminary data.</text>
</comment>
<protein>
    <recommendedName>
        <fullName evidence="2">Aldos-2-ulose dehydratase/isomerase (AUDH) Cupin domain-containing protein</fullName>
    </recommendedName>
</protein>
<feature type="domain" description="Aldos-2-ulose dehydratase/isomerase (AUDH) Cupin" evidence="2">
    <location>
        <begin position="19"/>
        <end position="279"/>
    </location>
</feature>
<keyword evidence="8" id="KW-1185">Reference proteome</keyword>
<dbReference type="EMBL" id="CAJOBR010003461">
    <property type="protein sequence ID" value="CAF4738920.1"/>
    <property type="molecule type" value="Genomic_DNA"/>
</dbReference>
<evidence type="ECO:0000313" key="7">
    <source>
        <dbReference type="Proteomes" id="UP000663848"/>
    </source>
</evidence>
<evidence type="ECO:0000313" key="5">
    <source>
        <dbReference type="EMBL" id="CAF4434451.1"/>
    </source>
</evidence>
<organism evidence="6 7">
    <name type="scientific">Rotaria socialis</name>
    <dbReference type="NCBI Taxonomy" id="392032"/>
    <lineage>
        <taxon>Eukaryota</taxon>
        <taxon>Metazoa</taxon>
        <taxon>Spiralia</taxon>
        <taxon>Gnathifera</taxon>
        <taxon>Rotifera</taxon>
        <taxon>Eurotatoria</taxon>
        <taxon>Bdelloidea</taxon>
        <taxon>Philodinida</taxon>
        <taxon>Philodinidae</taxon>
        <taxon>Rotaria</taxon>
    </lineage>
</organism>
<evidence type="ECO:0000313" key="3">
    <source>
        <dbReference type="EMBL" id="CAF3331763.1"/>
    </source>
</evidence>
<evidence type="ECO:0000313" key="8">
    <source>
        <dbReference type="Proteomes" id="UP000663873"/>
    </source>
</evidence>
<dbReference type="Proteomes" id="UP000663862">
    <property type="component" value="Unassembled WGS sequence"/>
</dbReference>
<evidence type="ECO:0000259" key="2">
    <source>
        <dbReference type="Pfam" id="PF18637"/>
    </source>
</evidence>
<dbReference type="AlphaFoldDB" id="A0A821KM17"/>
<dbReference type="Pfam" id="PF18637">
    <property type="entry name" value="AUDH_Cupin"/>
    <property type="match status" value="1"/>
</dbReference>
<dbReference type="Gene3D" id="2.60.120.990">
    <property type="match status" value="1"/>
</dbReference>
<dbReference type="InterPro" id="IPR040887">
    <property type="entry name" value="AUDH_Cupin"/>
</dbReference>
<feature type="signal peptide" evidence="1">
    <location>
        <begin position="1"/>
        <end position="18"/>
    </location>
</feature>
<keyword evidence="1" id="KW-0732">Signal</keyword>
<dbReference type="EMBL" id="CAJOBP010001680">
    <property type="protein sequence ID" value="CAF4303101.1"/>
    <property type="molecule type" value="Genomic_DNA"/>
</dbReference>
<feature type="chain" id="PRO_5035695592" description="Aldos-2-ulose dehydratase/isomerase (AUDH) Cupin domain-containing protein" evidence="1">
    <location>
        <begin position="19"/>
        <end position="280"/>
    </location>
</feature>
<evidence type="ECO:0000313" key="4">
    <source>
        <dbReference type="EMBL" id="CAF4303101.1"/>
    </source>
</evidence>
<accession>A0A821KM17</accession>
<dbReference type="EMBL" id="CAJNYT010000131">
    <property type="protein sequence ID" value="CAF3331763.1"/>
    <property type="molecule type" value="Genomic_DNA"/>
</dbReference>
<sequence length="280" mass="32530">MIMYLIPLLLATVFLANTEIQVIKHNHDLLFRVPRPNQVLKYQTVAFITINGIILSLDIVPPYSSRHADNTTYIKVLSGRMMWTDSSTSPHQPVNHSRAFLCELKDYFWLYLKHMMIVHNIQRNDDIRKVTIANPLPEYYSPEVRQLVFQFVKNNRHEPKENFKDCEFYNLKGFEISFSDNDEHLCYMQLWAAGQSVNDDVHNHTSDDALCEVHACSANGNGRSGMHYLNSSKQFYDPLTTPKSTFEKLELPSFHEHGPLWNINVQNRPVLRNDSTVVYA</sequence>
<dbReference type="Proteomes" id="UP000663873">
    <property type="component" value="Unassembled WGS sequence"/>
</dbReference>
<evidence type="ECO:0000313" key="6">
    <source>
        <dbReference type="EMBL" id="CAF4738920.1"/>
    </source>
</evidence>
<reference evidence="6" key="1">
    <citation type="submission" date="2021-02" db="EMBL/GenBank/DDBJ databases">
        <authorList>
            <person name="Nowell W R."/>
        </authorList>
    </citation>
    <scope>NUCLEOTIDE SEQUENCE</scope>
</reference>
<name>A0A821KM17_9BILA</name>
<proteinExistence type="predicted"/>
<evidence type="ECO:0000256" key="1">
    <source>
        <dbReference type="SAM" id="SignalP"/>
    </source>
</evidence>